<feature type="domain" description="PAS" evidence="1">
    <location>
        <begin position="346"/>
        <end position="416"/>
    </location>
</feature>
<dbReference type="InterPro" id="IPR035919">
    <property type="entry name" value="EAL_sf"/>
</dbReference>
<evidence type="ECO:0000259" key="1">
    <source>
        <dbReference type="PROSITE" id="PS50112"/>
    </source>
</evidence>
<dbReference type="Pfam" id="PF00563">
    <property type="entry name" value="EAL"/>
    <property type="match status" value="1"/>
</dbReference>
<dbReference type="Pfam" id="PF13426">
    <property type="entry name" value="PAS_9"/>
    <property type="match status" value="2"/>
</dbReference>
<dbReference type="SUPFAM" id="SSF141868">
    <property type="entry name" value="EAL domain-like"/>
    <property type="match status" value="1"/>
</dbReference>
<dbReference type="CDD" id="cd00130">
    <property type="entry name" value="PAS"/>
    <property type="match status" value="2"/>
</dbReference>
<dbReference type="Gene3D" id="3.30.450.20">
    <property type="entry name" value="PAS domain"/>
    <property type="match status" value="2"/>
</dbReference>
<feature type="domain" description="GGDEF" evidence="4">
    <location>
        <begin position="503"/>
        <end position="636"/>
    </location>
</feature>
<dbReference type="SMART" id="SM00086">
    <property type="entry name" value="PAC"/>
    <property type="match status" value="1"/>
</dbReference>
<evidence type="ECO:0000259" key="2">
    <source>
        <dbReference type="PROSITE" id="PS50113"/>
    </source>
</evidence>
<dbReference type="InterPro" id="IPR052155">
    <property type="entry name" value="Biofilm_reg_signaling"/>
</dbReference>
<dbReference type="SUPFAM" id="SSF55781">
    <property type="entry name" value="GAF domain-like"/>
    <property type="match status" value="1"/>
</dbReference>
<dbReference type="RefSeq" id="WP_344765388.1">
    <property type="nucleotide sequence ID" value="NZ_BAAAZE010000014.1"/>
</dbReference>
<sequence length="904" mass="100939">MHPQVEPAETAQTSETAERSRLDALDKYRILDSEPEARFDDICRLAALVCAAPTAFIGFVAEHREWFKARSGWHIDEINRTDSICNDVIASNDIAITIIEDTLLDPRYCDKALVIGTPFIRFYAGAPIRTREAHAIGVLCVIDKVPRTLSAEQSAVLGMLARQIEALLELRRNIVELEAVIAERDDVQGLLLQAHGDIEATLAELRRSVEATYYLMHTKANATIDGIQLSQYFDTDFPGIFFIINAQGCLAGWNKRVEEVTGYSHDEVQHRRAIDFFDTDELKAVVQGKIETAFEEGSADFEANLMTRSGVKIPYYLASARVEIEGQPYLSGMGIDISATYRSEEAFELRNRAMQACQNAVIITDLNSRVEYVNPAFETMTGYANADILGRNCSVLQRDDTEQPELDNLRQAVRAQTEGSAVLRNYRKNGELFWNVVHIAPVRNHAGIVMHFVGVLNDVTEMKLYEGQLEHRANFDALTHLANRNLLRDRLRQAIIHAQRHKKIVTVGFVDLDNFKLINDRHGHHAGDEVLRTVADRLKACIRAQDTVARYGGDEFAFVLTEQAGEDNVAFLMQRLLRAIALPFMVGQQTMKVSCSIGISLYPRDGLDSDTLLRLADVAMYRAKESGRNTFQFYTSQVNQKVLDRITLETRLRHALENNEFQVEYEPLFNLKSGLIVGAESRLIWTPTDSKAVEPAEFLALAEQTGLIVPIGEWMIHRACLDNKALQKNGLRPIRVGVKIFDSQFNSAGLRKVIDHAITMSGMDARYLELDVTETLLMQNPDASITLLAELKECGLQLTADDVGKGYSSLAYLPRFGLDRLTIAASLVNDIGGDPEQARVARSVISLGHSLNLIVMAEGVRSAEQLAYLKANDCDEIKGELVGPALPFDQLSILLQQDQRVGMA</sequence>
<dbReference type="EMBL" id="BAAAZE010000014">
    <property type="protein sequence ID" value="GAA4033139.1"/>
    <property type="molecule type" value="Genomic_DNA"/>
</dbReference>
<dbReference type="SMART" id="SM00091">
    <property type="entry name" value="PAS"/>
    <property type="match status" value="2"/>
</dbReference>
<dbReference type="PROSITE" id="PS50883">
    <property type="entry name" value="EAL"/>
    <property type="match status" value="1"/>
</dbReference>
<dbReference type="CDD" id="cd01949">
    <property type="entry name" value="GGDEF"/>
    <property type="match status" value="1"/>
</dbReference>
<dbReference type="InterPro" id="IPR035965">
    <property type="entry name" value="PAS-like_dom_sf"/>
</dbReference>
<protein>
    <submittedName>
        <fullName evidence="5">EAL domain-containing protein</fullName>
    </submittedName>
</protein>
<dbReference type="SMART" id="SM00267">
    <property type="entry name" value="GGDEF"/>
    <property type="match status" value="1"/>
</dbReference>
<dbReference type="Gene3D" id="3.30.70.270">
    <property type="match status" value="1"/>
</dbReference>
<dbReference type="InterPro" id="IPR000014">
    <property type="entry name" value="PAS"/>
</dbReference>
<dbReference type="Gene3D" id="3.20.20.450">
    <property type="entry name" value="EAL domain"/>
    <property type="match status" value="1"/>
</dbReference>
<accession>A0ABP7TYH3</accession>
<dbReference type="SMART" id="SM00052">
    <property type="entry name" value="EAL"/>
    <property type="match status" value="1"/>
</dbReference>
<feature type="domain" description="PAS" evidence="1">
    <location>
        <begin position="241"/>
        <end position="297"/>
    </location>
</feature>
<dbReference type="CDD" id="cd01948">
    <property type="entry name" value="EAL"/>
    <property type="match status" value="1"/>
</dbReference>
<dbReference type="SMART" id="SM00065">
    <property type="entry name" value="GAF"/>
    <property type="match status" value="1"/>
</dbReference>
<feature type="domain" description="PAC" evidence="2">
    <location>
        <begin position="417"/>
        <end position="471"/>
    </location>
</feature>
<dbReference type="InterPro" id="IPR029787">
    <property type="entry name" value="Nucleotide_cyclase"/>
</dbReference>
<dbReference type="InterPro" id="IPR001633">
    <property type="entry name" value="EAL_dom"/>
</dbReference>
<dbReference type="PROSITE" id="PS50113">
    <property type="entry name" value="PAC"/>
    <property type="match status" value="1"/>
</dbReference>
<name>A0ABP7TYH3_9BURK</name>
<dbReference type="Proteomes" id="UP001501353">
    <property type="component" value="Unassembled WGS sequence"/>
</dbReference>
<organism evidence="5 6">
    <name type="scientific">Actimicrobium antarcticum</name>
    <dbReference type="NCBI Taxonomy" id="1051899"/>
    <lineage>
        <taxon>Bacteria</taxon>
        <taxon>Pseudomonadati</taxon>
        <taxon>Pseudomonadota</taxon>
        <taxon>Betaproteobacteria</taxon>
        <taxon>Burkholderiales</taxon>
        <taxon>Oxalobacteraceae</taxon>
        <taxon>Actimicrobium</taxon>
    </lineage>
</organism>
<dbReference type="InterPro" id="IPR000700">
    <property type="entry name" value="PAS-assoc_C"/>
</dbReference>
<dbReference type="InterPro" id="IPR043128">
    <property type="entry name" value="Rev_trsase/Diguanyl_cyclase"/>
</dbReference>
<dbReference type="InterPro" id="IPR001610">
    <property type="entry name" value="PAC"/>
</dbReference>
<proteinExistence type="predicted"/>
<keyword evidence="6" id="KW-1185">Reference proteome</keyword>
<reference evidence="6" key="1">
    <citation type="journal article" date="2019" name="Int. J. Syst. Evol. Microbiol.">
        <title>The Global Catalogue of Microorganisms (GCM) 10K type strain sequencing project: providing services to taxonomists for standard genome sequencing and annotation.</title>
        <authorList>
            <consortium name="The Broad Institute Genomics Platform"/>
            <consortium name="The Broad Institute Genome Sequencing Center for Infectious Disease"/>
            <person name="Wu L."/>
            <person name="Ma J."/>
        </authorList>
    </citation>
    <scope>NUCLEOTIDE SEQUENCE [LARGE SCALE GENOMIC DNA]</scope>
    <source>
        <strain evidence="6">JCM 16673</strain>
    </source>
</reference>
<dbReference type="InterPro" id="IPR000160">
    <property type="entry name" value="GGDEF_dom"/>
</dbReference>
<evidence type="ECO:0000313" key="6">
    <source>
        <dbReference type="Proteomes" id="UP001501353"/>
    </source>
</evidence>
<evidence type="ECO:0000259" key="4">
    <source>
        <dbReference type="PROSITE" id="PS50887"/>
    </source>
</evidence>
<dbReference type="InterPro" id="IPR003018">
    <property type="entry name" value="GAF"/>
</dbReference>
<dbReference type="NCBIfam" id="TIGR00229">
    <property type="entry name" value="sensory_box"/>
    <property type="match status" value="2"/>
</dbReference>
<dbReference type="SUPFAM" id="SSF55785">
    <property type="entry name" value="PYP-like sensor domain (PAS domain)"/>
    <property type="match status" value="2"/>
</dbReference>
<dbReference type="Gene3D" id="3.30.450.40">
    <property type="match status" value="1"/>
</dbReference>
<feature type="domain" description="EAL" evidence="3">
    <location>
        <begin position="645"/>
        <end position="899"/>
    </location>
</feature>
<evidence type="ECO:0000313" key="5">
    <source>
        <dbReference type="EMBL" id="GAA4033139.1"/>
    </source>
</evidence>
<evidence type="ECO:0000259" key="3">
    <source>
        <dbReference type="PROSITE" id="PS50883"/>
    </source>
</evidence>
<dbReference type="PANTHER" id="PTHR44757:SF2">
    <property type="entry name" value="BIOFILM ARCHITECTURE MAINTENANCE PROTEIN MBAA"/>
    <property type="match status" value="1"/>
</dbReference>
<dbReference type="SUPFAM" id="SSF55073">
    <property type="entry name" value="Nucleotide cyclase"/>
    <property type="match status" value="1"/>
</dbReference>
<dbReference type="PROSITE" id="PS50112">
    <property type="entry name" value="PAS"/>
    <property type="match status" value="2"/>
</dbReference>
<dbReference type="Pfam" id="PF00990">
    <property type="entry name" value="GGDEF"/>
    <property type="match status" value="1"/>
</dbReference>
<dbReference type="PANTHER" id="PTHR44757">
    <property type="entry name" value="DIGUANYLATE CYCLASE DGCP"/>
    <property type="match status" value="1"/>
</dbReference>
<comment type="caution">
    <text evidence="5">The sequence shown here is derived from an EMBL/GenBank/DDBJ whole genome shotgun (WGS) entry which is preliminary data.</text>
</comment>
<dbReference type="PROSITE" id="PS50887">
    <property type="entry name" value="GGDEF"/>
    <property type="match status" value="1"/>
</dbReference>
<dbReference type="InterPro" id="IPR029016">
    <property type="entry name" value="GAF-like_dom_sf"/>
</dbReference>
<gene>
    <name evidence="5" type="ORF">GCM10022212_35300</name>
</gene>
<dbReference type="NCBIfam" id="TIGR00254">
    <property type="entry name" value="GGDEF"/>
    <property type="match status" value="1"/>
</dbReference>